<reference evidence="3 4" key="1">
    <citation type="submission" date="2018-11" db="EMBL/GenBank/DDBJ databases">
        <title>Species Designations Belie Phenotypic and Genotypic Heterogeneity in Oral Streptococci.</title>
        <authorList>
            <person name="Velsko I."/>
        </authorList>
    </citation>
    <scope>NUCLEOTIDE SEQUENCE [LARGE SCALE GENOMIC DNA]</scope>
    <source>
        <strain evidence="1 4">BCC11</strain>
        <strain evidence="2 3">BCC52</strain>
    </source>
</reference>
<protein>
    <submittedName>
        <fullName evidence="2">Uncharacterized protein</fullName>
    </submittedName>
</protein>
<dbReference type="AlphaFoldDB" id="A0A3R9NLP3"/>
<proteinExistence type="predicted"/>
<evidence type="ECO:0000313" key="2">
    <source>
        <dbReference type="EMBL" id="RSK16661.1"/>
    </source>
</evidence>
<dbReference type="EMBL" id="RMVK01000006">
    <property type="protein sequence ID" value="RSK16661.1"/>
    <property type="molecule type" value="Genomic_DNA"/>
</dbReference>
<accession>A0A3R9NLP3</accession>
<dbReference type="Proteomes" id="UP000267979">
    <property type="component" value="Unassembled WGS sequence"/>
</dbReference>
<evidence type="ECO:0000313" key="3">
    <source>
        <dbReference type="Proteomes" id="UP000267979"/>
    </source>
</evidence>
<gene>
    <name evidence="2" type="ORF">D8844_07780</name>
    <name evidence="1" type="ORF">D8857_02670</name>
</gene>
<name>A0A3R9NLP3_STROR</name>
<evidence type="ECO:0000313" key="1">
    <source>
        <dbReference type="EMBL" id="RSI73461.1"/>
    </source>
</evidence>
<organism evidence="2 3">
    <name type="scientific">Streptococcus oralis</name>
    <dbReference type="NCBI Taxonomy" id="1303"/>
    <lineage>
        <taxon>Bacteria</taxon>
        <taxon>Bacillati</taxon>
        <taxon>Bacillota</taxon>
        <taxon>Bacilli</taxon>
        <taxon>Lactobacillales</taxon>
        <taxon>Streptococcaceae</taxon>
        <taxon>Streptococcus</taxon>
    </lineage>
</organism>
<dbReference type="EMBL" id="RJNP01000002">
    <property type="protein sequence ID" value="RSI73461.1"/>
    <property type="molecule type" value="Genomic_DNA"/>
</dbReference>
<evidence type="ECO:0000313" key="4">
    <source>
        <dbReference type="Proteomes" id="UP000269984"/>
    </source>
</evidence>
<comment type="caution">
    <text evidence="2">The sequence shown here is derived from an EMBL/GenBank/DDBJ whole genome shotgun (WGS) entry which is preliminary data.</text>
</comment>
<dbReference type="Proteomes" id="UP000269984">
    <property type="component" value="Unassembled WGS sequence"/>
</dbReference>
<sequence length="43" mass="5044">MDSATGGSGTSDRAYYLVEYILVYTKYKIKYQKRRFPLGSRLF</sequence>